<feature type="compositionally biased region" description="Polar residues" evidence="1">
    <location>
        <begin position="55"/>
        <end position="72"/>
    </location>
</feature>
<sequence>MRRQPSDENQNNVRCIGGESKFFKKSASMEAKSCTTTPFSQSNESLKSAIPVRTTPLSGVNTEHHQNATCTSKFPALNTGLSSTETTSAAKDSGSKYSEKKPKNKSSAINNSHDSKEAQISAKALNLPSAKSGHDEVPCTSRTTNKFERLLHANNDKRHNADSGLTPPSSSRSSQSTSLGLKFRIKRNADKERSTPSDSKTDGHRQTTFLPHSMHGLLTPSRVTSKVTATLIGKNPQKSAKSSQTRSKNSDKLLKKAVSNQKNCNQTAAAAMQATSKYPKQPPKKPERSFIPLASSIMNRNNLNPLYRCNDEETKAPLAESESSCIENSPAVELPPTNFEYMEYCLNAREALQNTNTNCKSNEAGKSLLKLNDKLSESIEYVPGKALEDLSTYIDEQSMQASSCSISELADQQPQHHRSSSNVSINNNEKDVAESRINTAVTEISAVLNVTASNYRTNSAVTEANVQQTSFNSSSNLLTAKATIPLHSSDSDNPEFAPKKQQSYQSNKPTSLELARCSTDDYQTSLNIQAIANEEFGAKEDFDFSNNPMVSSTNMTSSGYMSSSGVLNSPEKYFDGLPEMDSVEEQLCNLTMATT</sequence>
<feature type="compositionally biased region" description="Low complexity" evidence="1">
    <location>
        <begin position="163"/>
        <end position="180"/>
    </location>
</feature>
<protein>
    <submittedName>
        <fullName evidence="3">Protein sickie</fullName>
    </submittedName>
</protein>
<evidence type="ECO:0000313" key="3">
    <source>
        <dbReference type="WBParaSite" id="SMUV_0000757201-mRNA-1"/>
    </source>
</evidence>
<feature type="region of interest" description="Disordered" evidence="1">
    <location>
        <begin position="485"/>
        <end position="510"/>
    </location>
</feature>
<dbReference type="Proteomes" id="UP000046393">
    <property type="component" value="Unplaced"/>
</dbReference>
<evidence type="ECO:0000313" key="2">
    <source>
        <dbReference type="Proteomes" id="UP000046393"/>
    </source>
</evidence>
<feature type="compositionally biased region" description="Basic and acidic residues" evidence="1">
    <location>
        <begin position="187"/>
        <end position="205"/>
    </location>
</feature>
<feature type="compositionally biased region" description="Polar residues" evidence="1">
    <location>
        <begin position="500"/>
        <end position="510"/>
    </location>
</feature>
<reference evidence="3" key="1">
    <citation type="submission" date="2017-02" db="UniProtKB">
        <authorList>
            <consortium name="WormBaseParasite"/>
        </authorList>
    </citation>
    <scope>IDENTIFICATION</scope>
</reference>
<organism evidence="2 3">
    <name type="scientific">Syphacia muris</name>
    <dbReference type="NCBI Taxonomy" id="451379"/>
    <lineage>
        <taxon>Eukaryota</taxon>
        <taxon>Metazoa</taxon>
        <taxon>Ecdysozoa</taxon>
        <taxon>Nematoda</taxon>
        <taxon>Chromadorea</taxon>
        <taxon>Rhabditida</taxon>
        <taxon>Spirurina</taxon>
        <taxon>Oxyuridomorpha</taxon>
        <taxon>Oxyuroidea</taxon>
        <taxon>Oxyuridae</taxon>
        <taxon>Syphacia</taxon>
    </lineage>
</organism>
<feature type="compositionally biased region" description="Polar residues" evidence="1">
    <location>
        <begin position="79"/>
        <end position="90"/>
    </location>
</feature>
<name>A0A0N5AS22_9BILA</name>
<feature type="region of interest" description="Disordered" evidence="1">
    <location>
        <begin position="55"/>
        <end position="140"/>
    </location>
</feature>
<dbReference type="AlphaFoldDB" id="A0A0N5AS22"/>
<feature type="compositionally biased region" description="Polar residues" evidence="1">
    <location>
        <begin position="236"/>
        <end position="247"/>
    </location>
</feature>
<evidence type="ECO:0000256" key="1">
    <source>
        <dbReference type="SAM" id="MobiDB-lite"/>
    </source>
</evidence>
<proteinExistence type="predicted"/>
<accession>A0A0N5AS22</accession>
<keyword evidence="2" id="KW-1185">Reference proteome</keyword>
<feature type="region of interest" description="Disordered" evidence="1">
    <location>
        <begin position="405"/>
        <end position="428"/>
    </location>
</feature>
<feature type="region of interest" description="Disordered" evidence="1">
    <location>
        <begin position="153"/>
        <end position="254"/>
    </location>
</feature>
<dbReference type="WBParaSite" id="SMUV_0000757201-mRNA-1">
    <property type="protein sequence ID" value="SMUV_0000757201-mRNA-1"/>
    <property type="gene ID" value="SMUV_0000757201"/>
</dbReference>